<dbReference type="GO" id="GO:0004252">
    <property type="term" value="F:serine-type endopeptidase activity"/>
    <property type="evidence" value="ECO:0007669"/>
    <property type="project" value="InterPro"/>
</dbReference>
<dbReference type="InterPro" id="IPR035914">
    <property type="entry name" value="Sperma_CUB_dom_sf"/>
</dbReference>
<organism evidence="4 5">
    <name type="scientific">Meganyctiphanes norvegica</name>
    <name type="common">Northern krill</name>
    <name type="synonym">Thysanopoda norvegica</name>
    <dbReference type="NCBI Taxonomy" id="48144"/>
    <lineage>
        <taxon>Eukaryota</taxon>
        <taxon>Metazoa</taxon>
        <taxon>Ecdysozoa</taxon>
        <taxon>Arthropoda</taxon>
        <taxon>Crustacea</taxon>
        <taxon>Multicrustacea</taxon>
        <taxon>Malacostraca</taxon>
        <taxon>Eumalacostraca</taxon>
        <taxon>Eucarida</taxon>
        <taxon>Euphausiacea</taxon>
        <taxon>Euphausiidae</taxon>
        <taxon>Meganyctiphanes</taxon>
    </lineage>
</organism>
<reference evidence="4 5" key="1">
    <citation type="submission" date="2024-05" db="EMBL/GenBank/DDBJ databases">
        <authorList>
            <person name="Wallberg A."/>
        </authorList>
    </citation>
    <scope>NUCLEOTIDE SEQUENCE [LARGE SCALE GENOMIC DNA]</scope>
</reference>
<feature type="disulfide bond" evidence="2">
    <location>
        <begin position="60"/>
        <end position="94"/>
    </location>
</feature>
<feature type="non-terminal residue" evidence="4">
    <location>
        <position position="1"/>
    </location>
</feature>
<dbReference type="PROSITE" id="PS00134">
    <property type="entry name" value="TRYPSIN_HIS"/>
    <property type="match status" value="1"/>
</dbReference>
<dbReference type="Pfam" id="PF00089">
    <property type="entry name" value="Trypsin"/>
    <property type="match status" value="1"/>
</dbReference>
<evidence type="ECO:0000256" key="2">
    <source>
        <dbReference type="PROSITE-ProRule" id="PRU01005"/>
    </source>
</evidence>
<evidence type="ECO:0000313" key="4">
    <source>
        <dbReference type="EMBL" id="CAL4061410.1"/>
    </source>
</evidence>
<dbReference type="PANTHER" id="PTHR24252:SF18">
    <property type="entry name" value="OVOCHYMASE 1"/>
    <property type="match status" value="1"/>
</dbReference>
<name>A0AAV2PNY2_MEGNR</name>
<dbReference type="AlphaFoldDB" id="A0AAV2PNY2"/>
<evidence type="ECO:0000313" key="5">
    <source>
        <dbReference type="Proteomes" id="UP001497623"/>
    </source>
</evidence>
<dbReference type="InterPro" id="IPR043504">
    <property type="entry name" value="Peptidase_S1_PA_chymotrypsin"/>
</dbReference>
<dbReference type="PANTHER" id="PTHR24252">
    <property type="entry name" value="ACROSIN-RELATED"/>
    <property type="match status" value="1"/>
</dbReference>
<dbReference type="InterPro" id="IPR009003">
    <property type="entry name" value="Peptidase_S1_PA"/>
</dbReference>
<dbReference type="SUPFAM" id="SSF49854">
    <property type="entry name" value="Spermadhesin, CUB domain"/>
    <property type="match status" value="1"/>
</dbReference>
<dbReference type="Pfam" id="PF01549">
    <property type="entry name" value="ShK"/>
    <property type="match status" value="1"/>
</dbReference>
<gene>
    <name evidence="4" type="ORF">MNOR_LOCUS2146</name>
</gene>
<dbReference type="InterPro" id="IPR003582">
    <property type="entry name" value="ShKT_dom"/>
</dbReference>
<dbReference type="EMBL" id="CAXKWB010000623">
    <property type="protein sequence ID" value="CAL4061410.1"/>
    <property type="molecule type" value="Genomic_DNA"/>
</dbReference>
<dbReference type="PROSITE" id="PS51670">
    <property type="entry name" value="SHKT"/>
    <property type="match status" value="1"/>
</dbReference>
<evidence type="ECO:0000256" key="1">
    <source>
        <dbReference type="ARBA" id="ARBA00023157"/>
    </source>
</evidence>
<proteinExistence type="predicted"/>
<comment type="caution">
    <text evidence="2">Lacks conserved residue(s) required for the propagation of feature annotation.</text>
</comment>
<dbReference type="SUPFAM" id="SSF50494">
    <property type="entry name" value="Trypsin-like serine proteases"/>
    <property type="match status" value="1"/>
</dbReference>
<protein>
    <recommendedName>
        <fullName evidence="3">ShKT domain-containing protein</fullName>
    </recommendedName>
</protein>
<feature type="domain" description="ShKT" evidence="3">
    <location>
        <begin position="60"/>
        <end position="94"/>
    </location>
</feature>
<dbReference type="Proteomes" id="UP001497623">
    <property type="component" value="Unassembled WGS sequence"/>
</dbReference>
<accession>A0AAV2PNY2</accession>
<dbReference type="Gene3D" id="1.10.10.1940">
    <property type="match status" value="1"/>
</dbReference>
<keyword evidence="5" id="KW-1185">Reference proteome</keyword>
<sequence length="163" mass="18677">SDTFEELDSTRKKCGMNNHIHIESKGNSLFIHFKTDGSVSFRGFKLRWRTLRKNYNNEPCEDLSKDCLLYVKRGFCVKYNSFMEKYCKSSCKLCKLEGSMKNPPTGNICGISPSMKRIVGGSDVQPIHKYPWQVGLREFPYAYHCGGSIISSDYILTAAHCFY</sequence>
<dbReference type="Gene3D" id="2.60.120.290">
    <property type="entry name" value="Spermadhesin, CUB domain"/>
    <property type="match status" value="1"/>
</dbReference>
<evidence type="ECO:0000259" key="3">
    <source>
        <dbReference type="PROSITE" id="PS51670"/>
    </source>
</evidence>
<dbReference type="InterPro" id="IPR001254">
    <property type="entry name" value="Trypsin_dom"/>
</dbReference>
<dbReference type="InterPro" id="IPR018114">
    <property type="entry name" value="TRYPSIN_HIS"/>
</dbReference>
<dbReference type="Gene3D" id="2.40.10.10">
    <property type="entry name" value="Trypsin-like serine proteases"/>
    <property type="match status" value="1"/>
</dbReference>
<dbReference type="SMART" id="SM00254">
    <property type="entry name" value="ShKT"/>
    <property type="match status" value="1"/>
</dbReference>
<feature type="non-terminal residue" evidence="4">
    <location>
        <position position="163"/>
    </location>
</feature>
<keyword evidence="1 2" id="KW-1015">Disulfide bond</keyword>
<dbReference type="GO" id="GO:0006508">
    <property type="term" value="P:proteolysis"/>
    <property type="evidence" value="ECO:0007669"/>
    <property type="project" value="InterPro"/>
</dbReference>
<comment type="caution">
    <text evidence="4">The sequence shown here is derived from an EMBL/GenBank/DDBJ whole genome shotgun (WGS) entry which is preliminary data.</text>
</comment>